<evidence type="ECO:0000313" key="2">
    <source>
        <dbReference type="EMBL" id="KAG1772905.1"/>
    </source>
</evidence>
<reference evidence="2" key="1">
    <citation type="journal article" date="2020" name="New Phytol.">
        <title>Comparative genomics reveals dynamic genome evolution in host specialist ectomycorrhizal fungi.</title>
        <authorList>
            <person name="Lofgren L.A."/>
            <person name="Nguyen N.H."/>
            <person name="Vilgalys R."/>
            <person name="Ruytinx J."/>
            <person name="Liao H.L."/>
            <person name="Branco S."/>
            <person name="Kuo A."/>
            <person name="LaButti K."/>
            <person name="Lipzen A."/>
            <person name="Andreopoulos W."/>
            <person name="Pangilinan J."/>
            <person name="Riley R."/>
            <person name="Hundley H."/>
            <person name="Na H."/>
            <person name="Barry K."/>
            <person name="Grigoriev I.V."/>
            <person name="Stajich J.E."/>
            <person name="Kennedy P.G."/>
        </authorList>
    </citation>
    <scope>NUCLEOTIDE SEQUENCE</scope>
    <source>
        <strain evidence="2">DOB743</strain>
    </source>
</reference>
<dbReference type="AlphaFoldDB" id="A0A9P6ZMW8"/>
<evidence type="ECO:0000259" key="1">
    <source>
        <dbReference type="Pfam" id="PF08662"/>
    </source>
</evidence>
<gene>
    <name evidence="2" type="ORF">EV702DRAFT_1201381</name>
</gene>
<dbReference type="OrthoDB" id="2194683at2759"/>
<dbReference type="Pfam" id="PF08662">
    <property type="entry name" value="eIF2A"/>
    <property type="match status" value="1"/>
</dbReference>
<evidence type="ECO:0000313" key="3">
    <source>
        <dbReference type="Proteomes" id="UP000714275"/>
    </source>
</evidence>
<protein>
    <recommendedName>
        <fullName evidence="1">Translation initiation factor beta propellor-like domain-containing protein</fullName>
    </recommendedName>
</protein>
<accession>A0A9P6ZMW8</accession>
<organism evidence="2 3">
    <name type="scientific">Suillus placidus</name>
    <dbReference type="NCBI Taxonomy" id="48579"/>
    <lineage>
        <taxon>Eukaryota</taxon>
        <taxon>Fungi</taxon>
        <taxon>Dikarya</taxon>
        <taxon>Basidiomycota</taxon>
        <taxon>Agaricomycotina</taxon>
        <taxon>Agaricomycetes</taxon>
        <taxon>Agaricomycetidae</taxon>
        <taxon>Boletales</taxon>
        <taxon>Suillineae</taxon>
        <taxon>Suillaceae</taxon>
        <taxon>Suillus</taxon>
    </lineage>
</organism>
<dbReference type="EMBL" id="JABBWD010000051">
    <property type="protein sequence ID" value="KAG1772905.1"/>
    <property type="molecule type" value="Genomic_DNA"/>
</dbReference>
<keyword evidence="3" id="KW-1185">Reference proteome</keyword>
<dbReference type="InterPro" id="IPR013979">
    <property type="entry name" value="TIF_beta_prop-like"/>
</dbReference>
<sequence length="252" mass="28059">MSQLTYHYVPRPSLTHALITVVHIFLAEGAQLLQELSVPKSLDSSSPRAEYSSAAGNLDCRIMLTRRDRSMLSRGAQTRIKSALSVDSWINRNIDEDLYHRRLILQAVALQLPHLRVDNGMKVWYCTGGPVHVQLLVELYQALSRPRPLDQALSFGQAIPATPQPSLSVLVVALPLGLSHPSLQELTNRQVQIYSVAQDVWPVYIMITENPSGNHPLLSKPVSSDHPRHLLRSSPVLYPSPSALAFPMNELE</sequence>
<proteinExistence type="predicted"/>
<feature type="domain" description="Translation initiation factor beta propellor-like" evidence="1">
    <location>
        <begin position="110"/>
        <end position="142"/>
    </location>
</feature>
<comment type="caution">
    <text evidence="2">The sequence shown here is derived from an EMBL/GenBank/DDBJ whole genome shotgun (WGS) entry which is preliminary data.</text>
</comment>
<dbReference type="Proteomes" id="UP000714275">
    <property type="component" value="Unassembled WGS sequence"/>
</dbReference>
<name>A0A9P6ZMW8_9AGAM</name>